<sequence>MEDPKTSPSTSETVGEMPANNTSISQPVHEQSDSIRPVPIPQNGTDLPTKMDVPPPPAPPPYDKDNADKQATPVANNNPYPGYDPSHVRIAVTPLERLGEVPAHINCPFCNTISLTTVTKTDSSQTTCASPRLFSLQGLLLTDFGCQRIPKSSQDQPPIPEDFQFFPLREVLSSRNSGKREENGETPRPPKLRSTILQNLITITNIPNLNLNSCNHDANTTSQNDRIDIDNPIRP</sequence>
<dbReference type="AlphaFoldDB" id="A0A6V8HJ07"/>
<dbReference type="Proteomes" id="UP000053095">
    <property type="component" value="Unassembled WGS sequence"/>
</dbReference>
<comment type="caution">
    <text evidence="2">The sequence shown here is derived from an EMBL/GenBank/DDBJ whole genome shotgun (WGS) entry which is preliminary data.</text>
</comment>
<keyword evidence="3" id="KW-1185">Reference proteome</keyword>
<name>A0A6V8HJ07_TALPI</name>
<organism evidence="2 3">
    <name type="scientific">Talaromyces pinophilus</name>
    <name type="common">Penicillium pinophilum</name>
    <dbReference type="NCBI Taxonomy" id="128442"/>
    <lineage>
        <taxon>Eukaryota</taxon>
        <taxon>Fungi</taxon>
        <taxon>Dikarya</taxon>
        <taxon>Ascomycota</taxon>
        <taxon>Pezizomycotina</taxon>
        <taxon>Eurotiomycetes</taxon>
        <taxon>Eurotiomycetidae</taxon>
        <taxon>Eurotiales</taxon>
        <taxon>Trichocomaceae</taxon>
        <taxon>Talaromyces</taxon>
        <taxon>Talaromyces sect. Talaromyces</taxon>
    </lineage>
</organism>
<feature type="region of interest" description="Disordered" evidence="1">
    <location>
        <begin position="1"/>
        <end position="82"/>
    </location>
</feature>
<evidence type="ECO:0000313" key="2">
    <source>
        <dbReference type="EMBL" id="GAM41826.1"/>
    </source>
</evidence>
<proteinExistence type="predicted"/>
<evidence type="ECO:0000256" key="1">
    <source>
        <dbReference type="SAM" id="MobiDB-lite"/>
    </source>
</evidence>
<feature type="compositionally biased region" description="Polar residues" evidence="1">
    <location>
        <begin position="1"/>
        <end position="29"/>
    </location>
</feature>
<accession>A0A6V8HJ07</accession>
<protein>
    <recommendedName>
        <fullName evidence="4">LITAF domain-containing protein</fullName>
    </recommendedName>
</protein>
<gene>
    <name evidence="2" type="ORF">TCE0_042r15252</name>
</gene>
<feature type="region of interest" description="Disordered" evidence="1">
    <location>
        <begin position="173"/>
        <end position="193"/>
    </location>
</feature>
<evidence type="ECO:0008006" key="4">
    <source>
        <dbReference type="Google" id="ProtNLM"/>
    </source>
</evidence>
<reference evidence="3" key="1">
    <citation type="journal article" date="2015" name="Genome Announc.">
        <title>Draft genome sequence of Talaromyces cellulolyticus strain Y-94, a source of lignocellulosic biomass-degrading enzymes.</title>
        <authorList>
            <person name="Fujii T."/>
            <person name="Koike H."/>
            <person name="Sawayama S."/>
            <person name="Yano S."/>
            <person name="Inoue H."/>
        </authorList>
    </citation>
    <scope>NUCLEOTIDE SEQUENCE [LARGE SCALE GENOMIC DNA]</scope>
    <source>
        <strain evidence="3">Y-94</strain>
    </source>
</reference>
<dbReference type="EMBL" id="DF933838">
    <property type="protein sequence ID" value="GAM41826.1"/>
    <property type="molecule type" value="Genomic_DNA"/>
</dbReference>
<evidence type="ECO:0000313" key="3">
    <source>
        <dbReference type="Proteomes" id="UP000053095"/>
    </source>
</evidence>